<reference evidence="2" key="1">
    <citation type="submission" date="2019-01" db="EMBL/GenBank/DDBJ databases">
        <title>Whole Genome Sequencing for Putative Detection of Antimicrobial Resistance and Potential Virulence Factors in Chryseobacterium indologenes isolated from Nile Tilapia in Tanzania.</title>
        <authorList>
            <person name="Mwega E."/>
            <person name="Mutoloki S."/>
            <person name="Mugimba K."/>
            <person name="Colquhoun D."/>
            <person name="Mdegela R."/>
            <person name="Evensen O."/>
            <person name="Wasteson Y."/>
        </authorList>
    </citation>
    <scope>NUCLEOTIDE SEQUENCE [LARGE SCALE GENOMIC DNA]</scope>
    <source>
        <strain evidence="2">StR 01</strain>
    </source>
</reference>
<accession>A0A411DHS6</accession>
<evidence type="ECO:0000256" key="1">
    <source>
        <dbReference type="SAM" id="Phobius"/>
    </source>
</evidence>
<name>A0A411DHS6_CHRID</name>
<organism evidence="2">
    <name type="scientific">Chryseobacterium indologenes</name>
    <name type="common">Flavobacterium indologenes</name>
    <dbReference type="NCBI Taxonomy" id="253"/>
    <lineage>
        <taxon>Bacteria</taxon>
        <taxon>Pseudomonadati</taxon>
        <taxon>Bacteroidota</taxon>
        <taxon>Flavobacteriia</taxon>
        <taxon>Flavobacteriales</taxon>
        <taxon>Weeksellaceae</taxon>
        <taxon>Chryseobacterium group</taxon>
        <taxon>Chryseobacterium</taxon>
    </lineage>
</organism>
<feature type="transmembrane region" description="Helical" evidence="1">
    <location>
        <begin position="59"/>
        <end position="76"/>
    </location>
</feature>
<sequence>MKKDQLQDKYDEVFREIKEEKMDWSFEDFLQTAESTEPEQDAVPIIPLEEKKKPSFPKWFWMAASVMLVFGIGLFLNDNNSGTADVQDREKLVKDEILKQKSGFMEENSDHQEQVAVNHTDSISGVKKDSVFQDNQVAEKDVMDDILPKRGRLKKERKPRYVDNSSFPGKNLNDSATAYNDSYVIVNGKRISSEKEAIDVAKYSFMKLGSELKKTVASSQKNENLDSEY</sequence>
<keyword evidence="1" id="KW-1133">Transmembrane helix</keyword>
<evidence type="ECO:0000313" key="2">
    <source>
        <dbReference type="EMBL" id="QBA19915.1"/>
    </source>
</evidence>
<dbReference type="AlphaFoldDB" id="A0A411DHS6"/>
<dbReference type="EMBL" id="CP035532">
    <property type="protein sequence ID" value="QBA19915.1"/>
    <property type="molecule type" value="Genomic_DNA"/>
</dbReference>
<proteinExistence type="predicted"/>
<keyword evidence="1" id="KW-0472">Membrane</keyword>
<keyword evidence="1" id="KW-0812">Transmembrane</keyword>
<protein>
    <submittedName>
        <fullName evidence="2">Uncharacterized protein</fullName>
    </submittedName>
</protein>
<gene>
    <name evidence="2" type="ORF">EU348_01525</name>
</gene>